<accession>A0A9P3GDG5</accession>
<evidence type="ECO:0000313" key="3">
    <source>
        <dbReference type="Proteomes" id="UP000703269"/>
    </source>
</evidence>
<proteinExistence type="predicted"/>
<name>A0A9P3GDG5_9APHY</name>
<dbReference type="AlphaFoldDB" id="A0A9P3GDG5"/>
<evidence type="ECO:0000256" key="1">
    <source>
        <dbReference type="SAM" id="MobiDB-lite"/>
    </source>
</evidence>
<organism evidence="2 3">
    <name type="scientific">Phanerochaete sordida</name>
    <dbReference type="NCBI Taxonomy" id="48140"/>
    <lineage>
        <taxon>Eukaryota</taxon>
        <taxon>Fungi</taxon>
        <taxon>Dikarya</taxon>
        <taxon>Basidiomycota</taxon>
        <taxon>Agaricomycotina</taxon>
        <taxon>Agaricomycetes</taxon>
        <taxon>Polyporales</taxon>
        <taxon>Phanerochaetaceae</taxon>
        <taxon>Phanerochaete</taxon>
    </lineage>
</organism>
<dbReference type="Proteomes" id="UP000703269">
    <property type="component" value="Unassembled WGS sequence"/>
</dbReference>
<sequence length="124" mass="13395">MLEERPSCDNDNSALGPATDASDVNFLEATRTRHGTITRCSFPGEDVFRLLIRAQKRERLDTSGDTRANVVSTQHGVAAESVPHLIARRRRNLLAAPIPETGTAADRALPTTTEEGPLLSAEAC</sequence>
<reference evidence="2 3" key="1">
    <citation type="submission" date="2021-08" db="EMBL/GenBank/DDBJ databases">
        <title>Draft Genome Sequence of Phanerochaete sordida strain YK-624.</title>
        <authorList>
            <person name="Mori T."/>
            <person name="Dohra H."/>
            <person name="Suzuki T."/>
            <person name="Kawagishi H."/>
            <person name="Hirai H."/>
        </authorList>
    </citation>
    <scope>NUCLEOTIDE SEQUENCE [LARGE SCALE GENOMIC DNA]</scope>
    <source>
        <strain evidence="2 3">YK-624</strain>
    </source>
</reference>
<feature type="region of interest" description="Disordered" evidence="1">
    <location>
        <begin position="96"/>
        <end position="124"/>
    </location>
</feature>
<feature type="region of interest" description="Disordered" evidence="1">
    <location>
        <begin position="1"/>
        <end position="24"/>
    </location>
</feature>
<gene>
    <name evidence="2" type="ORF">PsYK624_089170</name>
</gene>
<keyword evidence="3" id="KW-1185">Reference proteome</keyword>
<protein>
    <submittedName>
        <fullName evidence="2">Uncharacterized protein</fullName>
    </submittedName>
</protein>
<comment type="caution">
    <text evidence="2">The sequence shown here is derived from an EMBL/GenBank/DDBJ whole genome shotgun (WGS) entry which is preliminary data.</text>
</comment>
<dbReference type="EMBL" id="BPQB01000028">
    <property type="protein sequence ID" value="GJE92761.1"/>
    <property type="molecule type" value="Genomic_DNA"/>
</dbReference>
<evidence type="ECO:0000313" key="2">
    <source>
        <dbReference type="EMBL" id="GJE92761.1"/>
    </source>
</evidence>